<keyword evidence="6" id="KW-1185">Reference proteome</keyword>
<dbReference type="RefSeq" id="WP_067305754.1">
    <property type="nucleotide sequence ID" value="NZ_CP016279.1"/>
</dbReference>
<sequence length="175" mass="19470">MNLRTTALTTRIARPAAVVFATAAMLLAGTTAAHAVTPTPTPKGPAIANGQTYYYALKNQNTGRCVDDSWDYGLRAFTCNGLNYQNFNWYNQSDGTWVIQNQNTGRCIDDSTAYGLRAFSCNYQSFQRWTIVYQSDGTKTLKNQNTGRVIDDSTDFGLRAFGYNALSYQRFTFVG</sequence>
<dbReference type="Pfam" id="PF14200">
    <property type="entry name" value="RicinB_lectin_2"/>
    <property type="match status" value="1"/>
</dbReference>
<organism evidence="3 5">
    <name type="scientific">Streptomyces griseochromogenes</name>
    <dbReference type="NCBI Taxonomy" id="68214"/>
    <lineage>
        <taxon>Bacteria</taxon>
        <taxon>Bacillati</taxon>
        <taxon>Actinomycetota</taxon>
        <taxon>Actinomycetes</taxon>
        <taxon>Kitasatosporales</taxon>
        <taxon>Streptomycetaceae</taxon>
        <taxon>Streptomyces</taxon>
    </lineage>
</organism>
<feature type="signal peptide" evidence="1">
    <location>
        <begin position="1"/>
        <end position="35"/>
    </location>
</feature>
<evidence type="ECO:0000313" key="3">
    <source>
        <dbReference type="EMBL" id="ANP51394.1"/>
    </source>
</evidence>
<dbReference type="Proteomes" id="UP000092659">
    <property type="component" value="Chromosome"/>
</dbReference>
<dbReference type="EMBL" id="CP016279">
    <property type="protein sequence ID" value="ANP51394.1"/>
    <property type="molecule type" value="Genomic_DNA"/>
</dbReference>
<evidence type="ECO:0000313" key="6">
    <source>
        <dbReference type="Proteomes" id="UP001519309"/>
    </source>
</evidence>
<dbReference type="OrthoDB" id="3534750at2"/>
<gene>
    <name evidence="3" type="ORF">AVL59_18835</name>
    <name evidence="4" type="ORF">J2Z21_002809</name>
</gene>
<dbReference type="Proteomes" id="UP001519309">
    <property type="component" value="Unassembled WGS sequence"/>
</dbReference>
<dbReference type="PROSITE" id="PS50231">
    <property type="entry name" value="RICIN_B_LECTIN"/>
    <property type="match status" value="1"/>
</dbReference>
<evidence type="ECO:0000259" key="2">
    <source>
        <dbReference type="SMART" id="SM00458"/>
    </source>
</evidence>
<dbReference type="EMBL" id="JAGGLP010000005">
    <property type="protein sequence ID" value="MBP2049873.1"/>
    <property type="molecule type" value="Genomic_DNA"/>
</dbReference>
<evidence type="ECO:0000313" key="4">
    <source>
        <dbReference type="EMBL" id="MBP2049873.1"/>
    </source>
</evidence>
<reference evidence="4 6" key="2">
    <citation type="submission" date="2021-03" db="EMBL/GenBank/DDBJ databases">
        <title>Genomic Encyclopedia of Type Strains, Phase IV (KMG-IV): sequencing the most valuable type-strain genomes for metagenomic binning, comparative biology and taxonomic classification.</title>
        <authorList>
            <person name="Goeker M."/>
        </authorList>
    </citation>
    <scope>NUCLEOTIDE SEQUENCE [LARGE SCALE GENOMIC DNA]</scope>
    <source>
        <strain evidence="4 6">DSM 40499</strain>
    </source>
</reference>
<dbReference type="AlphaFoldDB" id="A0A1B1AXT7"/>
<dbReference type="KEGG" id="sgs:AVL59_18835"/>
<dbReference type="SMART" id="SM00458">
    <property type="entry name" value="RICIN"/>
    <property type="match status" value="1"/>
</dbReference>
<feature type="domain" description="Ricin B lectin" evidence="2">
    <location>
        <begin position="52"/>
        <end position="174"/>
    </location>
</feature>
<dbReference type="InterPro" id="IPR000772">
    <property type="entry name" value="Ricin_B_lectin"/>
</dbReference>
<dbReference type="STRING" id="68214.AVL59_18835"/>
<reference evidence="3 5" key="1">
    <citation type="submission" date="2016-06" db="EMBL/GenBank/DDBJ databases">
        <title>Complete genome sequence of Streptomyces griseochromogenes ATCC 14511, the Blasticidin S producer.</title>
        <authorList>
            <person name="Wu L."/>
        </authorList>
    </citation>
    <scope>NUCLEOTIDE SEQUENCE [LARGE SCALE GENOMIC DNA]</scope>
    <source>
        <strain evidence="3 5">ATCC 14511</strain>
    </source>
</reference>
<feature type="chain" id="PRO_5008519330" description="Ricin B lectin domain-containing protein" evidence="1">
    <location>
        <begin position="36"/>
        <end position="175"/>
    </location>
</feature>
<dbReference type="CDD" id="cd23415">
    <property type="entry name" value="beta-trefoil_Ricin_AH"/>
    <property type="match status" value="1"/>
</dbReference>
<name>A0A1B1AXT7_9ACTN</name>
<dbReference type="Gene3D" id="2.80.10.50">
    <property type="match status" value="1"/>
</dbReference>
<evidence type="ECO:0000313" key="5">
    <source>
        <dbReference type="Proteomes" id="UP000092659"/>
    </source>
</evidence>
<proteinExistence type="predicted"/>
<protein>
    <recommendedName>
        <fullName evidence="2">Ricin B lectin domain-containing protein</fullName>
    </recommendedName>
</protein>
<evidence type="ECO:0000256" key="1">
    <source>
        <dbReference type="SAM" id="SignalP"/>
    </source>
</evidence>
<dbReference type="InterPro" id="IPR035992">
    <property type="entry name" value="Ricin_B-like_lectins"/>
</dbReference>
<keyword evidence="1" id="KW-0732">Signal</keyword>
<dbReference type="SUPFAM" id="SSF50370">
    <property type="entry name" value="Ricin B-like lectins"/>
    <property type="match status" value="1"/>
</dbReference>
<accession>A0A1B1AXT7</accession>